<reference evidence="12" key="2">
    <citation type="submission" date="2021-04" db="EMBL/GenBank/DDBJ databases">
        <authorList>
            <person name="Gilroy R."/>
        </authorList>
    </citation>
    <scope>NUCLEOTIDE SEQUENCE</scope>
    <source>
        <strain evidence="12">G3-2149</strain>
    </source>
</reference>
<evidence type="ECO:0000256" key="4">
    <source>
        <dbReference type="ARBA" id="ARBA00022475"/>
    </source>
</evidence>
<evidence type="ECO:0000256" key="7">
    <source>
        <dbReference type="ARBA" id="ARBA00022927"/>
    </source>
</evidence>
<name>A0A9E2L769_9BACT</name>
<keyword evidence="8 10" id="KW-1133">Transmembrane helix</keyword>
<dbReference type="InterPro" id="IPR006260">
    <property type="entry name" value="TonB/TolA_C"/>
</dbReference>
<dbReference type="PANTHER" id="PTHR33446">
    <property type="entry name" value="PROTEIN TONB-RELATED"/>
    <property type="match status" value="1"/>
</dbReference>
<dbReference type="GO" id="GO:0098797">
    <property type="term" value="C:plasma membrane protein complex"/>
    <property type="evidence" value="ECO:0007669"/>
    <property type="project" value="TreeGrafter"/>
</dbReference>
<evidence type="ECO:0000256" key="1">
    <source>
        <dbReference type="ARBA" id="ARBA00004383"/>
    </source>
</evidence>
<proteinExistence type="inferred from homology"/>
<keyword evidence="6 10" id="KW-0812">Transmembrane</keyword>
<dbReference type="GO" id="GO:0031992">
    <property type="term" value="F:energy transducer activity"/>
    <property type="evidence" value="ECO:0007669"/>
    <property type="project" value="TreeGrafter"/>
</dbReference>
<dbReference type="InterPro" id="IPR037682">
    <property type="entry name" value="TonB_C"/>
</dbReference>
<dbReference type="EMBL" id="JAHLFU010000131">
    <property type="protein sequence ID" value="MBU3853394.1"/>
    <property type="molecule type" value="Genomic_DNA"/>
</dbReference>
<feature type="transmembrane region" description="Helical" evidence="10">
    <location>
        <begin position="20"/>
        <end position="37"/>
    </location>
</feature>
<keyword evidence="3" id="KW-0813">Transport</keyword>
<dbReference type="SUPFAM" id="SSF74653">
    <property type="entry name" value="TolA/TonB C-terminal domain"/>
    <property type="match status" value="1"/>
</dbReference>
<evidence type="ECO:0000313" key="13">
    <source>
        <dbReference type="Proteomes" id="UP000823865"/>
    </source>
</evidence>
<organism evidence="12 13">
    <name type="scientific">Candidatus Paraprevotella stercoravium</name>
    <dbReference type="NCBI Taxonomy" id="2838725"/>
    <lineage>
        <taxon>Bacteria</taxon>
        <taxon>Pseudomonadati</taxon>
        <taxon>Bacteroidota</taxon>
        <taxon>Bacteroidia</taxon>
        <taxon>Bacteroidales</taxon>
        <taxon>Prevotellaceae</taxon>
        <taxon>Paraprevotella</taxon>
    </lineage>
</organism>
<evidence type="ECO:0000256" key="10">
    <source>
        <dbReference type="SAM" id="Phobius"/>
    </source>
</evidence>
<dbReference type="Gene3D" id="3.30.1150.10">
    <property type="match status" value="1"/>
</dbReference>
<accession>A0A9E2L769</accession>
<gene>
    <name evidence="12" type="ORF">H9789_06170</name>
</gene>
<evidence type="ECO:0000256" key="6">
    <source>
        <dbReference type="ARBA" id="ARBA00022692"/>
    </source>
</evidence>
<comment type="caution">
    <text evidence="12">The sequence shown here is derived from an EMBL/GenBank/DDBJ whole genome shotgun (WGS) entry which is preliminary data.</text>
</comment>
<dbReference type="FunFam" id="3.30.1150.10:FF:000002">
    <property type="entry name" value="Energy transducer TonB"/>
    <property type="match status" value="1"/>
</dbReference>
<dbReference type="Proteomes" id="UP000823865">
    <property type="component" value="Unassembled WGS sequence"/>
</dbReference>
<dbReference type="PANTHER" id="PTHR33446:SF2">
    <property type="entry name" value="PROTEIN TONB"/>
    <property type="match status" value="1"/>
</dbReference>
<evidence type="ECO:0000256" key="9">
    <source>
        <dbReference type="ARBA" id="ARBA00023136"/>
    </source>
</evidence>
<dbReference type="NCBIfam" id="TIGR01352">
    <property type="entry name" value="tonB_Cterm"/>
    <property type="match status" value="1"/>
</dbReference>
<dbReference type="InterPro" id="IPR051045">
    <property type="entry name" value="TonB-dependent_transducer"/>
</dbReference>
<evidence type="ECO:0000259" key="11">
    <source>
        <dbReference type="PROSITE" id="PS52015"/>
    </source>
</evidence>
<evidence type="ECO:0000256" key="2">
    <source>
        <dbReference type="ARBA" id="ARBA00006555"/>
    </source>
</evidence>
<keyword evidence="7" id="KW-0653">Protein transport</keyword>
<comment type="subcellular location">
    <subcellularLocation>
        <location evidence="1">Cell inner membrane</location>
        <topology evidence="1">Single-pass membrane protein</topology>
        <orientation evidence="1">Periplasmic side</orientation>
    </subcellularLocation>
</comment>
<keyword evidence="4" id="KW-1003">Cell membrane</keyword>
<evidence type="ECO:0000256" key="5">
    <source>
        <dbReference type="ARBA" id="ARBA00022519"/>
    </source>
</evidence>
<reference evidence="12" key="1">
    <citation type="journal article" date="2021" name="PeerJ">
        <title>Extensive microbial diversity within the chicken gut microbiome revealed by metagenomics and culture.</title>
        <authorList>
            <person name="Gilroy R."/>
            <person name="Ravi A."/>
            <person name="Getino M."/>
            <person name="Pursley I."/>
            <person name="Horton D.L."/>
            <person name="Alikhan N.F."/>
            <person name="Baker D."/>
            <person name="Gharbi K."/>
            <person name="Hall N."/>
            <person name="Watson M."/>
            <person name="Adriaenssens E.M."/>
            <person name="Foster-Nyarko E."/>
            <person name="Jarju S."/>
            <person name="Secka A."/>
            <person name="Antonio M."/>
            <person name="Oren A."/>
            <person name="Chaudhuri R.R."/>
            <person name="La Ragione R."/>
            <person name="Hildebrand F."/>
            <person name="Pallen M.J."/>
        </authorList>
    </citation>
    <scope>NUCLEOTIDE SEQUENCE</scope>
    <source>
        <strain evidence="12">G3-2149</strain>
    </source>
</reference>
<dbReference type="PROSITE" id="PS52015">
    <property type="entry name" value="TONB_CTD"/>
    <property type="match status" value="1"/>
</dbReference>
<dbReference type="Pfam" id="PF03544">
    <property type="entry name" value="TonB_C"/>
    <property type="match status" value="1"/>
</dbReference>
<protein>
    <submittedName>
        <fullName evidence="12">Energy transducer TonB</fullName>
    </submittedName>
</protein>
<comment type="similarity">
    <text evidence="2">Belongs to the TonB family.</text>
</comment>
<dbReference type="GO" id="GO:0015031">
    <property type="term" value="P:protein transport"/>
    <property type="evidence" value="ECO:0007669"/>
    <property type="project" value="UniProtKB-KW"/>
</dbReference>
<evidence type="ECO:0000313" key="12">
    <source>
        <dbReference type="EMBL" id="MBU3853394.1"/>
    </source>
</evidence>
<sequence>MEIKKSQKADLEGKKSTGMLIGYVIVLAAIFVAFEWTQREKKVVELEPVFTATVEEDMIPISKQPEVAAPPPAAAPKIAEILNIVDNETELVEEEVESSEEMNQAIAPVTGTGGVASTGPTGPVGPVVEAVEDETIHTVVEENPEFPGGDAACMKWLQENIKYPPICVEQNIQGRVIATFVVNRDGSIVDIEIVRSPDPYLSKEAERVLKMMPRWKPGRQRGKPVRVKFSLPVTFRLQ</sequence>
<keyword evidence="5" id="KW-0997">Cell inner membrane</keyword>
<evidence type="ECO:0000256" key="8">
    <source>
        <dbReference type="ARBA" id="ARBA00022989"/>
    </source>
</evidence>
<keyword evidence="9 10" id="KW-0472">Membrane</keyword>
<dbReference type="AlphaFoldDB" id="A0A9E2L769"/>
<dbReference type="GO" id="GO:0055085">
    <property type="term" value="P:transmembrane transport"/>
    <property type="evidence" value="ECO:0007669"/>
    <property type="project" value="InterPro"/>
</dbReference>
<feature type="domain" description="TonB C-terminal" evidence="11">
    <location>
        <begin position="148"/>
        <end position="238"/>
    </location>
</feature>
<evidence type="ECO:0000256" key="3">
    <source>
        <dbReference type="ARBA" id="ARBA00022448"/>
    </source>
</evidence>